<evidence type="ECO:0000256" key="4">
    <source>
        <dbReference type="ARBA" id="ARBA00022989"/>
    </source>
</evidence>
<keyword evidence="2" id="KW-0813">Transport</keyword>
<keyword evidence="3 6" id="KW-0812">Transmembrane</keyword>
<evidence type="ECO:0000313" key="8">
    <source>
        <dbReference type="EMBL" id="MFC3175321.1"/>
    </source>
</evidence>
<dbReference type="InterPro" id="IPR011701">
    <property type="entry name" value="MFS"/>
</dbReference>
<feature type="transmembrane region" description="Helical" evidence="6">
    <location>
        <begin position="145"/>
        <end position="163"/>
    </location>
</feature>
<feature type="transmembrane region" description="Helical" evidence="6">
    <location>
        <begin position="86"/>
        <end position="106"/>
    </location>
</feature>
<keyword evidence="9" id="KW-1185">Reference proteome</keyword>
<dbReference type="Gene3D" id="1.20.1720.10">
    <property type="entry name" value="Multidrug resistance protein D"/>
    <property type="match status" value="1"/>
</dbReference>
<dbReference type="PANTHER" id="PTHR23502">
    <property type="entry name" value="MAJOR FACILITATOR SUPERFAMILY"/>
    <property type="match status" value="1"/>
</dbReference>
<keyword evidence="5 6" id="KW-0472">Membrane</keyword>
<feature type="transmembrane region" description="Helical" evidence="6">
    <location>
        <begin position="59"/>
        <end position="79"/>
    </location>
</feature>
<keyword evidence="4 6" id="KW-1133">Transmembrane helix</keyword>
<evidence type="ECO:0000256" key="3">
    <source>
        <dbReference type="ARBA" id="ARBA00022692"/>
    </source>
</evidence>
<accession>A0ABV7IRK9</accession>
<feature type="transmembrane region" description="Helical" evidence="6">
    <location>
        <begin position="20"/>
        <end position="39"/>
    </location>
</feature>
<name>A0ABV7IRK9_9SPHN</name>
<feature type="transmembrane region" description="Helical" evidence="6">
    <location>
        <begin position="290"/>
        <end position="310"/>
    </location>
</feature>
<evidence type="ECO:0000313" key="9">
    <source>
        <dbReference type="Proteomes" id="UP001595604"/>
    </source>
</evidence>
<feature type="transmembrane region" description="Helical" evidence="6">
    <location>
        <begin position="255"/>
        <end position="278"/>
    </location>
</feature>
<feature type="transmembrane region" description="Helical" evidence="6">
    <location>
        <begin position="175"/>
        <end position="195"/>
    </location>
</feature>
<feature type="transmembrane region" description="Helical" evidence="6">
    <location>
        <begin position="316"/>
        <end position="337"/>
    </location>
</feature>
<dbReference type="InterPro" id="IPR036259">
    <property type="entry name" value="MFS_trans_sf"/>
</dbReference>
<evidence type="ECO:0000256" key="2">
    <source>
        <dbReference type="ARBA" id="ARBA00022448"/>
    </source>
</evidence>
<dbReference type="Pfam" id="PF07690">
    <property type="entry name" value="MFS_1"/>
    <property type="match status" value="1"/>
</dbReference>
<comment type="caution">
    <text evidence="8">The sequence shown here is derived from an EMBL/GenBank/DDBJ whole genome shotgun (WGS) entry which is preliminary data.</text>
</comment>
<comment type="subcellular location">
    <subcellularLocation>
        <location evidence="1">Membrane</location>
        <topology evidence="1">Multi-pass membrane protein</topology>
    </subcellularLocation>
</comment>
<sequence length="420" mass="44334">MARSQAPSGKADFPIGIRELVAMLAFSQALQALAIDSVLPALPDLAADLRVGDPNHRQLVVGLFMIGMGAGALLPGTLADRYGRKPVLLGAILAYTLTGAACALATDFSVLLALRLLGGLLSGGLSAVGSAIVRDRFEGDRMASTQSLIFVVFMVVPMLAPTVGQTVLLVAGWRWIFGMTALLGAGMALWIGLRLPETLAPENRQPISWRRVFGSTGEVLLNRGSIGYVLSSALTMGVMWGYIQSCQQLLGEHFGAGQAFPLVFGGMALSMAVANFTNSRVVMRFGARRTGHAALIVYLLSGCVQFWLAHRGGETLWQFVPVMVVNLICGGFMGANFSSIALQPFARIAGAASSLQLFIRTLLASAMGAVIGQAYDNSARPLSTAIVLAGVGGLALILFSERGRLFRRLNPPGTPPHPEP</sequence>
<dbReference type="InterPro" id="IPR020846">
    <property type="entry name" value="MFS_dom"/>
</dbReference>
<proteinExistence type="predicted"/>
<dbReference type="CDD" id="cd17320">
    <property type="entry name" value="MFS_MdfA_MDR_like"/>
    <property type="match status" value="1"/>
</dbReference>
<evidence type="ECO:0000259" key="7">
    <source>
        <dbReference type="PROSITE" id="PS50850"/>
    </source>
</evidence>
<protein>
    <submittedName>
        <fullName evidence="8">Multidrug effflux MFS transporter</fullName>
    </submittedName>
</protein>
<feature type="domain" description="Major facilitator superfamily (MFS) profile" evidence="7">
    <location>
        <begin position="20"/>
        <end position="404"/>
    </location>
</feature>
<feature type="transmembrane region" description="Helical" evidence="6">
    <location>
        <begin position="357"/>
        <end position="375"/>
    </location>
</feature>
<dbReference type="RefSeq" id="WP_379510700.1">
    <property type="nucleotide sequence ID" value="NZ_JBHRTQ010000013.1"/>
</dbReference>
<feature type="transmembrane region" description="Helical" evidence="6">
    <location>
        <begin position="220"/>
        <end position="243"/>
    </location>
</feature>
<reference evidence="9" key="1">
    <citation type="journal article" date="2019" name="Int. J. Syst. Evol. Microbiol.">
        <title>The Global Catalogue of Microorganisms (GCM) 10K type strain sequencing project: providing services to taxonomists for standard genome sequencing and annotation.</title>
        <authorList>
            <consortium name="The Broad Institute Genomics Platform"/>
            <consortium name="The Broad Institute Genome Sequencing Center for Infectious Disease"/>
            <person name="Wu L."/>
            <person name="Ma J."/>
        </authorList>
    </citation>
    <scope>NUCLEOTIDE SEQUENCE [LARGE SCALE GENOMIC DNA]</scope>
    <source>
        <strain evidence="9">KCTC 42984</strain>
    </source>
</reference>
<gene>
    <name evidence="8" type="ORF">ACFOD9_13760</name>
</gene>
<dbReference type="PANTHER" id="PTHR23502:SF132">
    <property type="entry name" value="POLYAMINE TRANSPORTER 2-RELATED"/>
    <property type="match status" value="1"/>
</dbReference>
<dbReference type="PROSITE" id="PS50850">
    <property type="entry name" value="MFS"/>
    <property type="match status" value="1"/>
</dbReference>
<evidence type="ECO:0000256" key="6">
    <source>
        <dbReference type="SAM" id="Phobius"/>
    </source>
</evidence>
<feature type="transmembrane region" description="Helical" evidence="6">
    <location>
        <begin position="112"/>
        <end position="133"/>
    </location>
</feature>
<dbReference type="Proteomes" id="UP001595604">
    <property type="component" value="Unassembled WGS sequence"/>
</dbReference>
<dbReference type="SUPFAM" id="SSF103473">
    <property type="entry name" value="MFS general substrate transporter"/>
    <property type="match status" value="1"/>
</dbReference>
<dbReference type="EMBL" id="JBHRTQ010000013">
    <property type="protein sequence ID" value="MFC3175321.1"/>
    <property type="molecule type" value="Genomic_DNA"/>
</dbReference>
<feature type="transmembrane region" description="Helical" evidence="6">
    <location>
        <begin position="381"/>
        <end position="399"/>
    </location>
</feature>
<evidence type="ECO:0000256" key="5">
    <source>
        <dbReference type="ARBA" id="ARBA00023136"/>
    </source>
</evidence>
<evidence type="ECO:0000256" key="1">
    <source>
        <dbReference type="ARBA" id="ARBA00004141"/>
    </source>
</evidence>
<organism evidence="8 9">
    <name type="scientific">Novosphingobium bradum</name>
    <dbReference type="NCBI Taxonomy" id="1737444"/>
    <lineage>
        <taxon>Bacteria</taxon>
        <taxon>Pseudomonadati</taxon>
        <taxon>Pseudomonadota</taxon>
        <taxon>Alphaproteobacteria</taxon>
        <taxon>Sphingomonadales</taxon>
        <taxon>Sphingomonadaceae</taxon>
        <taxon>Novosphingobium</taxon>
    </lineage>
</organism>